<keyword evidence="2" id="KW-1185">Reference proteome</keyword>
<proteinExistence type="predicted"/>
<organism evidence="1 2">
    <name type="scientific">Pseudolycoriella hygida</name>
    <dbReference type="NCBI Taxonomy" id="35572"/>
    <lineage>
        <taxon>Eukaryota</taxon>
        <taxon>Metazoa</taxon>
        <taxon>Ecdysozoa</taxon>
        <taxon>Arthropoda</taxon>
        <taxon>Hexapoda</taxon>
        <taxon>Insecta</taxon>
        <taxon>Pterygota</taxon>
        <taxon>Neoptera</taxon>
        <taxon>Endopterygota</taxon>
        <taxon>Diptera</taxon>
        <taxon>Nematocera</taxon>
        <taxon>Sciaroidea</taxon>
        <taxon>Sciaridae</taxon>
        <taxon>Pseudolycoriella</taxon>
    </lineage>
</organism>
<protein>
    <submittedName>
        <fullName evidence="1">Uncharacterized protein</fullName>
    </submittedName>
</protein>
<name>A0A9Q0S352_9DIPT</name>
<evidence type="ECO:0000313" key="2">
    <source>
        <dbReference type="Proteomes" id="UP001151699"/>
    </source>
</evidence>
<reference evidence="1" key="1">
    <citation type="submission" date="2022-07" db="EMBL/GenBank/DDBJ databases">
        <authorList>
            <person name="Trinca V."/>
            <person name="Uliana J.V.C."/>
            <person name="Torres T.T."/>
            <person name="Ward R.J."/>
            <person name="Monesi N."/>
        </authorList>
    </citation>
    <scope>NUCLEOTIDE SEQUENCE</scope>
    <source>
        <strain evidence="1">HSMRA1968</strain>
        <tissue evidence="1">Whole embryos</tissue>
    </source>
</reference>
<dbReference type="OrthoDB" id="432528at2759"/>
<feature type="non-terminal residue" evidence="1">
    <location>
        <position position="1"/>
    </location>
</feature>
<feature type="non-terminal residue" evidence="1">
    <location>
        <position position="166"/>
    </location>
</feature>
<dbReference type="Proteomes" id="UP001151699">
    <property type="component" value="Chromosome B"/>
</dbReference>
<dbReference type="AlphaFoldDB" id="A0A9Q0S352"/>
<dbReference type="EMBL" id="WJQU01000002">
    <property type="protein sequence ID" value="KAJ6641800.1"/>
    <property type="molecule type" value="Genomic_DNA"/>
</dbReference>
<comment type="caution">
    <text evidence="1">The sequence shown here is derived from an EMBL/GenBank/DDBJ whole genome shotgun (WGS) entry which is preliminary data.</text>
</comment>
<gene>
    <name evidence="1" type="ORF">Bhyg_06743</name>
</gene>
<accession>A0A9Q0S352</accession>
<evidence type="ECO:0000313" key="1">
    <source>
        <dbReference type="EMBL" id="KAJ6641800.1"/>
    </source>
</evidence>
<sequence>ALDIRNKIGASCELPIYSFARFGSTQTYLPDGRLVCIAGAHDIHGAKDFYIYNDVVVINNPKLVECQEFYTLPIPENFPQLQSSIEYNMILGTDNPDDVTIYGYPERVFEKTDSHTASYIRAKDGKEYIYIIGDFKIERVVTVDDGPICCVHEHTAEVLTKADKTV</sequence>